<evidence type="ECO:0000313" key="2">
    <source>
        <dbReference type="Proteomes" id="UP000091857"/>
    </source>
</evidence>
<sequence>MTKEIRVALESCLLCFLLLLFARALSKSNIHLGYSATLSIPLNTARQTNFKAALSVEAIDRKYSCSLEVFLGDVKLKGYQEQVGRRNGTFGQGVERLKILGTAIQQVLILPNSTQQDCALYLNSGKRSYSYWLFKPSKKRNITFVELGSQGPGNKTENLELYFYSPDKLSLEAEFQALNTTLLGSCIRFVTKENGLDWDCSNGISGGFCGKVAASLNTSMEACEKFCLEDCKCVAALYSSGESRECYLYGAVMGVKQVERGTGSTCMAKVPKGTHVERRNIPTKPAPVNSDSMFV</sequence>
<comment type="caution">
    <text evidence="1">The sequence shown here is derived from an EMBL/GenBank/DDBJ whole genome shotgun (WGS) entry which is preliminary data.</text>
</comment>
<gene>
    <name evidence="1" type="ORF">MANES_08G172801v8</name>
</gene>
<accession>A0ACB7HBC5</accession>
<protein>
    <submittedName>
        <fullName evidence="1">Uncharacterized protein</fullName>
    </submittedName>
</protein>
<evidence type="ECO:0000313" key="1">
    <source>
        <dbReference type="EMBL" id="KAG8650072.1"/>
    </source>
</evidence>
<dbReference type="EMBL" id="CM004394">
    <property type="protein sequence ID" value="KAG8650072.1"/>
    <property type="molecule type" value="Genomic_DNA"/>
</dbReference>
<proteinExistence type="predicted"/>
<dbReference type="Proteomes" id="UP000091857">
    <property type="component" value="Chromosome 8"/>
</dbReference>
<reference evidence="2" key="1">
    <citation type="journal article" date="2016" name="Nat. Biotechnol.">
        <title>Sequencing wild and cultivated cassava and related species reveals extensive interspecific hybridization and genetic diversity.</title>
        <authorList>
            <person name="Bredeson J.V."/>
            <person name="Lyons J.B."/>
            <person name="Prochnik S.E."/>
            <person name="Wu G.A."/>
            <person name="Ha C.M."/>
            <person name="Edsinger-Gonzales E."/>
            <person name="Grimwood J."/>
            <person name="Schmutz J."/>
            <person name="Rabbi I.Y."/>
            <person name="Egesi C."/>
            <person name="Nauluvula P."/>
            <person name="Lebot V."/>
            <person name="Ndunguru J."/>
            <person name="Mkamilo G."/>
            <person name="Bart R.S."/>
            <person name="Setter T.L."/>
            <person name="Gleadow R.M."/>
            <person name="Kulakow P."/>
            <person name="Ferguson M.E."/>
            <person name="Rounsley S."/>
            <person name="Rokhsar D.S."/>
        </authorList>
    </citation>
    <scope>NUCLEOTIDE SEQUENCE [LARGE SCALE GENOMIC DNA]</scope>
    <source>
        <strain evidence="2">cv. AM560-2</strain>
    </source>
</reference>
<keyword evidence="2" id="KW-1185">Reference proteome</keyword>
<name>A0ACB7HBC5_MANES</name>
<organism evidence="1 2">
    <name type="scientific">Manihot esculenta</name>
    <name type="common">Cassava</name>
    <name type="synonym">Jatropha manihot</name>
    <dbReference type="NCBI Taxonomy" id="3983"/>
    <lineage>
        <taxon>Eukaryota</taxon>
        <taxon>Viridiplantae</taxon>
        <taxon>Streptophyta</taxon>
        <taxon>Embryophyta</taxon>
        <taxon>Tracheophyta</taxon>
        <taxon>Spermatophyta</taxon>
        <taxon>Magnoliopsida</taxon>
        <taxon>eudicotyledons</taxon>
        <taxon>Gunneridae</taxon>
        <taxon>Pentapetalae</taxon>
        <taxon>rosids</taxon>
        <taxon>fabids</taxon>
        <taxon>Malpighiales</taxon>
        <taxon>Euphorbiaceae</taxon>
        <taxon>Crotonoideae</taxon>
        <taxon>Manihoteae</taxon>
        <taxon>Manihot</taxon>
    </lineage>
</organism>